<protein>
    <submittedName>
        <fullName evidence="1">Uncharacterized protein</fullName>
    </submittedName>
</protein>
<comment type="caution">
    <text evidence="1">The sequence shown here is derived from an EMBL/GenBank/DDBJ whole genome shotgun (WGS) entry which is preliminary data.</text>
</comment>
<evidence type="ECO:0000313" key="1">
    <source>
        <dbReference type="EMBL" id="RSN72432.1"/>
    </source>
</evidence>
<dbReference type="AlphaFoldDB" id="A0A3R9PT88"/>
<proteinExistence type="predicted"/>
<reference evidence="1 2" key="1">
    <citation type="submission" date="2018-10" db="EMBL/GenBank/DDBJ databases">
        <title>Co-occurring genomic capacity for anaerobic methane metabolism and dissimilatory sulfite reduction discovered in the Korarchaeota.</title>
        <authorList>
            <person name="Mckay L.J."/>
            <person name="Dlakic M."/>
            <person name="Fields M.W."/>
            <person name="Delmont T.O."/>
            <person name="Eren A.M."/>
            <person name="Jay Z.J."/>
            <person name="Klingelsmith K.B."/>
            <person name="Rusch D.B."/>
            <person name="Inskeep W.P."/>
        </authorList>
    </citation>
    <scope>NUCLEOTIDE SEQUENCE [LARGE SCALE GENOMIC DNA]</scope>
    <source>
        <strain evidence="1 2">MDKW</strain>
    </source>
</reference>
<dbReference type="EMBL" id="RCOS01000154">
    <property type="protein sequence ID" value="RSN72432.1"/>
    <property type="molecule type" value="Genomic_DNA"/>
</dbReference>
<gene>
    <name evidence="1" type="ORF">D6D85_13860</name>
</gene>
<name>A0A3R9PT88_9CREN</name>
<evidence type="ECO:0000313" key="2">
    <source>
        <dbReference type="Proteomes" id="UP000277582"/>
    </source>
</evidence>
<dbReference type="Proteomes" id="UP000277582">
    <property type="component" value="Unassembled WGS sequence"/>
</dbReference>
<accession>A0A3R9PT88</accession>
<keyword evidence="2" id="KW-1185">Reference proteome</keyword>
<dbReference type="RefSeq" id="WP_153184017.1">
    <property type="nucleotide sequence ID" value="NZ_RCOS01000154.1"/>
</dbReference>
<sequence>MSKNAGKERQSEKESGYSNFLIKERLRHELERLKRATGLGFELDVVWMPQDNKLSGEVKGKKIYVYEEDEEKAVETLYHEFFDYAVSRAIEPYRSVLNSLISCLNEMCYRRKEEVVEGLRRFARKEEVSIRERKKEER</sequence>
<organism evidence="1 2">
    <name type="scientific">Candidatus Methanodesulfokora washburnensis</name>
    <dbReference type="NCBI Taxonomy" id="2478471"/>
    <lineage>
        <taxon>Archaea</taxon>
        <taxon>Thermoproteota</taxon>
        <taxon>Candidatus Korarchaeia</taxon>
        <taxon>Candidatus Korarchaeia incertae sedis</taxon>
        <taxon>Candidatus Methanodesulfokora</taxon>
    </lineage>
</organism>